<dbReference type="PROSITE" id="PS51257">
    <property type="entry name" value="PROKAR_LIPOPROTEIN"/>
    <property type="match status" value="1"/>
</dbReference>
<comment type="caution">
    <text evidence="11">The sequence shown here is derived from an EMBL/GenBank/DDBJ whole genome shotgun (WGS) entry which is preliminary data.</text>
</comment>
<dbReference type="Gene3D" id="3.40.50.2300">
    <property type="match status" value="2"/>
</dbReference>
<comment type="subunit">
    <text evidence="8">The ABC transporter complex is composed of one ATP-binding protein (MglA), two transmembrane proteins (MglC) and a solute-binding protein (MglB).</text>
</comment>
<dbReference type="InterPro" id="IPR050555">
    <property type="entry name" value="Bact_Solute-Bind_Prot2"/>
</dbReference>
<dbReference type="SUPFAM" id="SSF53822">
    <property type="entry name" value="Periplasmic binding protein-like I"/>
    <property type="match status" value="1"/>
</dbReference>
<gene>
    <name evidence="11" type="ORF">OCV61_04495</name>
</gene>
<dbReference type="InterPro" id="IPR025997">
    <property type="entry name" value="SBP_2_dom"/>
</dbReference>
<dbReference type="PANTHER" id="PTHR30036:SF2">
    <property type="entry name" value="D-GALACTOSE_METHYL-GALACTOSIDE BINDING PERIPLASMIC PROTEIN MGLB"/>
    <property type="match status" value="1"/>
</dbReference>
<dbReference type="PANTHER" id="PTHR30036">
    <property type="entry name" value="D-XYLOSE-BINDING PERIPLASMIC PROTEIN"/>
    <property type="match status" value="1"/>
</dbReference>
<evidence type="ECO:0000256" key="9">
    <source>
        <dbReference type="ARBA" id="ARBA00034344"/>
    </source>
</evidence>
<dbReference type="InterPro" id="IPR028082">
    <property type="entry name" value="Peripla_BP_I"/>
</dbReference>
<protein>
    <recommendedName>
        <fullName evidence="9">D-galactose/methyl-galactoside binding periplasmic protein MglB</fullName>
    </recommendedName>
</protein>
<keyword evidence="12" id="KW-1185">Reference proteome</keyword>
<dbReference type="EMBL" id="JAOQJL010000006">
    <property type="protein sequence ID" value="MCU6764668.1"/>
    <property type="molecule type" value="Genomic_DNA"/>
</dbReference>
<evidence type="ECO:0000256" key="3">
    <source>
        <dbReference type="ARBA" id="ARBA00022597"/>
    </source>
</evidence>
<reference evidence="11 12" key="1">
    <citation type="journal article" date="2021" name="ISME Commun">
        <title>Automated analysis of genomic sequences facilitates high-throughput and comprehensive description of bacteria.</title>
        <authorList>
            <person name="Hitch T.C.A."/>
        </authorList>
    </citation>
    <scope>NUCLEOTIDE SEQUENCE [LARGE SCALE GENOMIC DNA]</scope>
    <source>
        <strain evidence="11 12">Sanger_23</strain>
    </source>
</reference>
<accession>A0ABT2TR23</accession>
<evidence type="ECO:0000259" key="10">
    <source>
        <dbReference type="Pfam" id="PF13407"/>
    </source>
</evidence>
<dbReference type="Proteomes" id="UP001652409">
    <property type="component" value="Unassembled WGS sequence"/>
</dbReference>
<dbReference type="InterPro" id="IPR044085">
    <property type="entry name" value="MglB-like_PBP1"/>
</dbReference>
<evidence type="ECO:0000256" key="6">
    <source>
        <dbReference type="ARBA" id="ARBA00022764"/>
    </source>
</evidence>
<keyword evidence="5" id="KW-0732">Signal</keyword>
<dbReference type="CDD" id="cd01539">
    <property type="entry name" value="PBP1_GGBP"/>
    <property type="match status" value="1"/>
</dbReference>
<evidence type="ECO:0000256" key="5">
    <source>
        <dbReference type="ARBA" id="ARBA00022729"/>
    </source>
</evidence>
<keyword evidence="6" id="KW-0574">Periplasm</keyword>
<feature type="domain" description="Periplasmic binding protein" evidence="10">
    <location>
        <begin position="41"/>
        <end position="322"/>
    </location>
</feature>
<dbReference type="RefSeq" id="WP_158420859.1">
    <property type="nucleotide sequence ID" value="NZ_JAOQJL010000006.1"/>
</dbReference>
<comment type="subcellular location">
    <subcellularLocation>
        <location evidence="1">Cell envelope</location>
    </subcellularLocation>
</comment>
<evidence type="ECO:0000313" key="12">
    <source>
        <dbReference type="Proteomes" id="UP001652409"/>
    </source>
</evidence>
<evidence type="ECO:0000256" key="7">
    <source>
        <dbReference type="ARBA" id="ARBA00022837"/>
    </source>
</evidence>
<keyword evidence="3" id="KW-0762">Sugar transport</keyword>
<organism evidence="11 12">
    <name type="scientific">Blautia ammoniilytica</name>
    <dbReference type="NCBI Taxonomy" id="2981782"/>
    <lineage>
        <taxon>Bacteria</taxon>
        <taxon>Bacillati</taxon>
        <taxon>Bacillota</taxon>
        <taxon>Clostridia</taxon>
        <taxon>Lachnospirales</taxon>
        <taxon>Lachnospiraceae</taxon>
        <taxon>Blautia</taxon>
    </lineage>
</organism>
<evidence type="ECO:0000313" key="11">
    <source>
        <dbReference type="EMBL" id="MCU6764668.1"/>
    </source>
</evidence>
<sequence>MKKKTERIYRTIGVFTTAAIVFSGCGTGQSRKEQDGKNLKIGISVYDQYDTFVSELVSNFQDYAKTREKDWGISITMDVENANKSQMIQNDQMDDFIKDGMDVVCINLVDRTDASTIIEKAQASDVPVIFFNRELVQEDLERWDKLYYVGADAFESGELQGDILVEKCKKDFNRIDKNGDGVLQYIMLEGEAGHNDSMVRTMSVINEITGSGYLVEKLSDEIANWNRDQAANKMKQFLERFGNRIEVVLANNDDMALGAVDALEAAGYDPDSQDWPMVLGIDGTTVGLNAVNDGKMLGTVLNDAAGQADGMLELARSITAGTKLPEEYELQDGKYIRMPYRIVTQENLGEIQMLLMKK</sequence>
<keyword evidence="4" id="KW-0479">Metal-binding</keyword>
<evidence type="ECO:0000256" key="4">
    <source>
        <dbReference type="ARBA" id="ARBA00022723"/>
    </source>
</evidence>
<evidence type="ECO:0000256" key="1">
    <source>
        <dbReference type="ARBA" id="ARBA00004196"/>
    </source>
</evidence>
<dbReference type="Pfam" id="PF13407">
    <property type="entry name" value="Peripla_BP_4"/>
    <property type="match status" value="1"/>
</dbReference>
<keyword evidence="7" id="KW-0106">Calcium</keyword>
<evidence type="ECO:0000256" key="8">
    <source>
        <dbReference type="ARBA" id="ARBA00034323"/>
    </source>
</evidence>
<keyword evidence="2" id="KW-0813">Transport</keyword>
<evidence type="ECO:0000256" key="2">
    <source>
        <dbReference type="ARBA" id="ARBA00022448"/>
    </source>
</evidence>
<name>A0ABT2TR23_9FIRM</name>
<proteinExistence type="predicted"/>